<dbReference type="PROSITE" id="PS50234">
    <property type="entry name" value="VWFA"/>
    <property type="match status" value="1"/>
</dbReference>
<dbReference type="Proteomes" id="UP000178724">
    <property type="component" value="Unassembled WGS sequence"/>
</dbReference>
<dbReference type="SUPFAM" id="SSF53300">
    <property type="entry name" value="vWA-like"/>
    <property type="match status" value="1"/>
</dbReference>
<comment type="caution">
    <text evidence="3">The sequence shown here is derived from an EMBL/GenBank/DDBJ whole genome shotgun (WGS) entry which is preliminary data.</text>
</comment>
<sequence length="401" mass="41532">MGKKVWFGLVGLFLASLFVVSMYGCAALQQALSRLDPGLLTSTQEVTTISGSVSYSGGTAEINLAAVLVSGEIKSITSSNVQVYVGKSGTATSEWTGVDITIPTGVDKPLDIAFILDNTGSMGGAITGSKNSIVAFANSLEAGGVDAKFGLVTFGDSALHPTPLGFITAEGFTDAYSMARPIMGLGTAASLESILSTEVVADGGGDGPENPLDAIMYAYNNFSWRSGAQKVFIVITDINAHQSVEADTSSDNKCTTTATNTVTALAGRAVIYSVSPDYTSSQWPYADVRRLADGLGEGRVTAETNTGGKWIEFSGSGFNLNSLGISTVLTSSTLLRFSYTFSAGTWYIHVLIDTNGDGTMDADAVFTLTVAAGSGFTTNAPPQKPVSASGSRKPYVAPPNN</sequence>
<dbReference type="Gene3D" id="3.40.50.410">
    <property type="entry name" value="von Willebrand factor, type A domain"/>
    <property type="match status" value="1"/>
</dbReference>
<feature type="compositionally biased region" description="Polar residues" evidence="1">
    <location>
        <begin position="379"/>
        <end position="390"/>
    </location>
</feature>
<proteinExistence type="predicted"/>
<protein>
    <recommendedName>
        <fullName evidence="2">VWFA domain-containing protein</fullName>
    </recommendedName>
</protein>
<dbReference type="EMBL" id="METM01000021">
    <property type="protein sequence ID" value="OGB89733.1"/>
    <property type="molecule type" value="Genomic_DNA"/>
</dbReference>
<evidence type="ECO:0000256" key="1">
    <source>
        <dbReference type="SAM" id="MobiDB-lite"/>
    </source>
</evidence>
<evidence type="ECO:0000259" key="2">
    <source>
        <dbReference type="PROSITE" id="PS50234"/>
    </source>
</evidence>
<organism evidence="3 4">
    <name type="scientific">candidate division WOR-1 bacterium RIFCSPHIGHO2_01_FULL_53_15</name>
    <dbReference type="NCBI Taxonomy" id="1802564"/>
    <lineage>
        <taxon>Bacteria</taxon>
        <taxon>Bacillati</taxon>
        <taxon>Saganbacteria</taxon>
    </lineage>
</organism>
<feature type="region of interest" description="Disordered" evidence="1">
    <location>
        <begin position="379"/>
        <end position="401"/>
    </location>
</feature>
<gene>
    <name evidence="3" type="ORF">A2625_06400</name>
</gene>
<name>A0A1F4Q119_UNCSA</name>
<feature type="domain" description="VWFA" evidence="2">
    <location>
        <begin position="111"/>
        <end position="237"/>
    </location>
</feature>
<dbReference type="InterPro" id="IPR002035">
    <property type="entry name" value="VWF_A"/>
</dbReference>
<dbReference type="AlphaFoldDB" id="A0A1F4Q119"/>
<dbReference type="PROSITE" id="PS51257">
    <property type="entry name" value="PROKAR_LIPOPROTEIN"/>
    <property type="match status" value="1"/>
</dbReference>
<reference evidence="3 4" key="1">
    <citation type="journal article" date="2016" name="Nat. Commun.">
        <title>Thousands of microbial genomes shed light on interconnected biogeochemical processes in an aquifer system.</title>
        <authorList>
            <person name="Anantharaman K."/>
            <person name="Brown C.T."/>
            <person name="Hug L.A."/>
            <person name="Sharon I."/>
            <person name="Castelle C.J."/>
            <person name="Probst A.J."/>
            <person name="Thomas B.C."/>
            <person name="Singh A."/>
            <person name="Wilkins M.J."/>
            <person name="Karaoz U."/>
            <person name="Brodie E.L."/>
            <person name="Williams K.H."/>
            <person name="Hubbard S.S."/>
            <person name="Banfield J.F."/>
        </authorList>
    </citation>
    <scope>NUCLEOTIDE SEQUENCE [LARGE SCALE GENOMIC DNA]</scope>
</reference>
<accession>A0A1F4Q119</accession>
<evidence type="ECO:0000313" key="4">
    <source>
        <dbReference type="Proteomes" id="UP000178724"/>
    </source>
</evidence>
<dbReference type="Pfam" id="PF00092">
    <property type="entry name" value="VWA"/>
    <property type="match status" value="1"/>
</dbReference>
<dbReference type="InterPro" id="IPR036465">
    <property type="entry name" value="vWFA_dom_sf"/>
</dbReference>
<dbReference type="CDD" id="cd00198">
    <property type="entry name" value="vWFA"/>
    <property type="match status" value="1"/>
</dbReference>
<dbReference type="SMART" id="SM00327">
    <property type="entry name" value="VWA"/>
    <property type="match status" value="1"/>
</dbReference>
<evidence type="ECO:0000313" key="3">
    <source>
        <dbReference type="EMBL" id="OGB89733.1"/>
    </source>
</evidence>